<dbReference type="InterPro" id="IPR012337">
    <property type="entry name" value="RNaseH-like_sf"/>
</dbReference>
<dbReference type="InterPro" id="IPR036397">
    <property type="entry name" value="RNaseH_sf"/>
</dbReference>
<keyword evidence="2" id="KW-0808">Transferase</keyword>
<name>A0ABY6KHK4_9ARAC</name>
<dbReference type="EC" id="2.7.7.49" evidence="1"/>
<evidence type="ECO:0000259" key="9">
    <source>
        <dbReference type="PROSITE" id="PS50994"/>
    </source>
</evidence>
<keyword evidence="6" id="KW-0378">Hydrolase</keyword>
<evidence type="ECO:0000256" key="3">
    <source>
        <dbReference type="ARBA" id="ARBA00022695"/>
    </source>
</evidence>
<dbReference type="Gene3D" id="3.30.70.270">
    <property type="match status" value="3"/>
</dbReference>
<evidence type="ECO:0000256" key="6">
    <source>
        <dbReference type="ARBA" id="ARBA00022801"/>
    </source>
</evidence>
<dbReference type="SUPFAM" id="SSF56672">
    <property type="entry name" value="DNA/RNA polymerases"/>
    <property type="match status" value="1"/>
</dbReference>
<dbReference type="InterPro" id="IPR043502">
    <property type="entry name" value="DNA/RNA_pol_sf"/>
</dbReference>
<accession>A0ABY6KHK4</accession>
<dbReference type="Gene3D" id="1.10.340.70">
    <property type="match status" value="1"/>
</dbReference>
<evidence type="ECO:0000256" key="4">
    <source>
        <dbReference type="ARBA" id="ARBA00022722"/>
    </source>
</evidence>
<sequence>MEDELIRDRFIVGSKIKQLRDRLLVETTDLNLDQVVQLATQYEKAQEDNKMFDYTPEGINKVAANYRRTEPNLRKRKKISTNFKCLRCRGKHKATSPDCPAKDVKCHQCLKDGKVNQITESSKILETLPFAKDIEYKIFVDTSVPPVQQKLRRLPPVLLDEVHKEIQRLVKMDIIEPIVTSKWISLIVVSKKKDGSIRLCVDLREPNKAVILDAYPILLIEDILSSLHGCKVFTNLDLSQAYHQIRLHPDSMYLTAFITHMGIYQFKRLPYGRSSAPGAFQRYLSELLMDIKGLNQVLSRLREVNLMLNDAKSIYRQKSLKFLGHIIDDNGVHLDEELMKPLLDAPPPKDKSGLRSLIGMINWFQKYIPNKSTIMEPLQKLLKKSVPFKWRGEHAKALQTVKDSLKKGQVLALFCPKLPTVITTDASHSGIGCLVSQLSEKEEERIVACASRTLSGAERKYSIVEKEALACVWACKKFRKWVWGLKFTLRTDQSSLTTLLTTKGNDRAGLRIARWSARLMNFDYNIEYKKGRDNVLPDYLSRSSLSSHEDYDGEVELIASINQDMLTISEEEFLRECSLCPEIIALKDQLMKPWSNNESSQLNKYFRLRKDLSVQEDLISNEKGKILVPVSLRNKLLSFAHKAYQGMARTKKRLREYYWWPGMDKDVEDLVTNCWVCKNYDKRLKSIRVPITPVERPANTLTKLGLDIVGPFIDTEIGFRFSITLIDYTSKWPEVFCANKTTSKVIIFFLEDVFSREGFPREIVTDNGTSFISEEIEDFLGSNGIKHIRTANYHPACNGEVENFNKTLKSTVLTAHLQHTEVKRKIQLFLREYRSTPHTVTKQTPSAVLNGRTLRTLVHVFDKEVKTKPPEEACLGDQVKVQAGDPVMKGRSKLRGPFTITKQLRPFTFVLSDGKVYNARRLRLYQKCAGTYTRHELGIHPALHLDDHASQEESTPPPDSSPFASRLRSKCYRKGERCDVVTSPDVTFGTLALSLSESIINFVTLTLSYPNYLNFDILTLLLSESILNFDTLNLYLSQSSEADYPTPPDLGRALRFRRRAATIVRDEEGEIMGDRELRSKALSFFRHSFAHEPADPAEVDNFIAGTTTLIILKEDDPLHRSDISREEIAAAIRTLPTRKTPGWDSLPCELLSAYEDFFSALI</sequence>
<evidence type="ECO:0000313" key="11">
    <source>
        <dbReference type="Proteomes" id="UP001235939"/>
    </source>
</evidence>
<dbReference type="Pfam" id="PF00078">
    <property type="entry name" value="RVT_1"/>
    <property type="match status" value="1"/>
</dbReference>
<evidence type="ECO:0000313" key="10">
    <source>
        <dbReference type="EMBL" id="UYV66675.1"/>
    </source>
</evidence>
<evidence type="ECO:0000256" key="5">
    <source>
        <dbReference type="ARBA" id="ARBA00022759"/>
    </source>
</evidence>
<dbReference type="Proteomes" id="UP001235939">
    <property type="component" value="Chromosome 04"/>
</dbReference>
<dbReference type="PROSITE" id="PS50994">
    <property type="entry name" value="INTEGRASE"/>
    <property type="match status" value="1"/>
</dbReference>
<keyword evidence="7" id="KW-0695">RNA-directed DNA polymerase</keyword>
<dbReference type="EMBL" id="CP092866">
    <property type="protein sequence ID" value="UYV66675.1"/>
    <property type="molecule type" value="Genomic_DNA"/>
</dbReference>
<dbReference type="InterPro" id="IPR041373">
    <property type="entry name" value="RT_RNaseH"/>
</dbReference>
<keyword evidence="5" id="KW-0255">Endonuclease</keyword>
<dbReference type="CDD" id="cd01647">
    <property type="entry name" value="RT_LTR"/>
    <property type="match status" value="1"/>
</dbReference>
<dbReference type="PANTHER" id="PTHR37984:SF15">
    <property type="entry name" value="INTEGRASE CATALYTIC DOMAIN-CONTAINING PROTEIN"/>
    <property type="match status" value="1"/>
</dbReference>
<dbReference type="InterPro" id="IPR043128">
    <property type="entry name" value="Rev_trsase/Diguanyl_cyclase"/>
</dbReference>
<dbReference type="InterPro" id="IPR041588">
    <property type="entry name" value="Integrase_H2C2"/>
</dbReference>
<dbReference type="PANTHER" id="PTHR37984">
    <property type="entry name" value="PROTEIN CBG26694"/>
    <property type="match status" value="1"/>
</dbReference>
<dbReference type="Pfam" id="PF17917">
    <property type="entry name" value="RT_RNaseH"/>
    <property type="match status" value="1"/>
</dbReference>
<organism evidence="10 11">
    <name type="scientific">Cordylochernes scorpioides</name>
    <dbReference type="NCBI Taxonomy" id="51811"/>
    <lineage>
        <taxon>Eukaryota</taxon>
        <taxon>Metazoa</taxon>
        <taxon>Ecdysozoa</taxon>
        <taxon>Arthropoda</taxon>
        <taxon>Chelicerata</taxon>
        <taxon>Arachnida</taxon>
        <taxon>Pseudoscorpiones</taxon>
        <taxon>Cheliferoidea</taxon>
        <taxon>Chernetidae</taxon>
        <taxon>Cordylochernes</taxon>
    </lineage>
</organism>
<keyword evidence="11" id="KW-1185">Reference proteome</keyword>
<reference evidence="10 11" key="1">
    <citation type="submission" date="2022-01" db="EMBL/GenBank/DDBJ databases">
        <title>A chromosomal length assembly of Cordylochernes scorpioides.</title>
        <authorList>
            <person name="Zeh D."/>
            <person name="Zeh J."/>
        </authorList>
    </citation>
    <scope>NUCLEOTIDE SEQUENCE [LARGE SCALE GENOMIC DNA]</scope>
    <source>
        <strain evidence="10">IN4F17</strain>
        <tissue evidence="10">Whole Body</tissue>
    </source>
</reference>
<proteinExistence type="predicted"/>
<evidence type="ECO:0000256" key="7">
    <source>
        <dbReference type="ARBA" id="ARBA00022918"/>
    </source>
</evidence>
<evidence type="ECO:0000259" key="8">
    <source>
        <dbReference type="PROSITE" id="PS50878"/>
    </source>
</evidence>
<dbReference type="CDD" id="cd09274">
    <property type="entry name" value="RNase_HI_RT_Ty3"/>
    <property type="match status" value="1"/>
</dbReference>
<dbReference type="SUPFAM" id="SSF53098">
    <property type="entry name" value="Ribonuclease H-like"/>
    <property type="match status" value="1"/>
</dbReference>
<evidence type="ECO:0000256" key="1">
    <source>
        <dbReference type="ARBA" id="ARBA00012493"/>
    </source>
</evidence>
<dbReference type="InterPro" id="IPR050951">
    <property type="entry name" value="Retrovirus_Pol_polyprotein"/>
</dbReference>
<dbReference type="Gene3D" id="3.30.420.10">
    <property type="entry name" value="Ribonuclease H-like superfamily/Ribonuclease H"/>
    <property type="match status" value="1"/>
</dbReference>
<dbReference type="Pfam" id="PF17921">
    <property type="entry name" value="Integrase_H2C2"/>
    <property type="match status" value="1"/>
</dbReference>
<evidence type="ECO:0000256" key="2">
    <source>
        <dbReference type="ARBA" id="ARBA00022679"/>
    </source>
</evidence>
<protein>
    <recommendedName>
        <fullName evidence="1">RNA-directed DNA polymerase</fullName>
        <ecNumber evidence="1">2.7.7.49</ecNumber>
    </recommendedName>
</protein>
<feature type="domain" description="Integrase catalytic" evidence="9">
    <location>
        <begin position="693"/>
        <end position="853"/>
    </location>
</feature>
<dbReference type="Gene3D" id="3.10.10.10">
    <property type="entry name" value="HIV Type 1 Reverse Transcriptase, subunit A, domain 1"/>
    <property type="match status" value="1"/>
</dbReference>
<dbReference type="Pfam" id="PF00665">
    <property type="entry name" value="rve"/>
    <property type="match status" value="1"/>
</dbReference>
<keyword evidence="4" id="KW-0540">Nuclease</keyword>
<keyword evidence="3" id="KW-0548">Nucleotidyltransferase</keyword>
<feature type="domain" description="Reverse transcriptase" evidence="8">
    <location>
        <begin position="171"/>
        <end position="362"/>
    </location>
</feature>
<gene>
    <name evidence="10" type="ORF">LAZ67_4002518</name>
</gene>
<dbReference type="PROSITE" id="PS50878">
    <property type="entry name" value="RT_POL"/>
    <property type="match status" value="1"/>
</dbReference>
<dbReference type="InterPro" id="IPR000477">
    <property type="entry name" value="RT_dom"/>
</dbReference>
<dbReference type="InterPro" id="IPR001584">
    <property type="entry name" value="Integrase_cat-core"/>
</dbReference>